<dbReference type="PROSITE" id="PS50011">
    <property type="entry name" value="PROTEIN_KINASE_DOM"/>
    <property type="match status" value="1"/>
</dbReference>
<dbReference type="CDD" id="cd14014">
    <property type="entry name" value="STKc_PknB_like"/>
    <property type="match status" value="1"/>
</dbReference>
<dbReference type="PANTHER" id="PTHR24361">
    <property type="entry name" value="MITOGEN-ACTIVATED KINASE KINASE KINASE"/>
    <property type="match status" value="1"/>
</dbReference>
<dbReference type="EC" id="2.7.11.1" evidence="2"/>
<dbReference type="GO" id="GO:0005737">
    <property type="term" value="C:cytoplasm"/>
    <property type="evidence" value="ECO:0007669"/>
    <property type="project" value="TreeGrafter"/>
</dbReference>
<evidence type="ECO:0000313" key="3">
    <source>
        <dbReference type="Proteomes" id="UP000317648"/>
    </source>
</evidence>
<proteinExistence type="predicted"/>
<evidence type="ECO:0000259" key="1">
    <source>
        <dbReference type="PROSITE" id="PS50011"/>
    </source>
</evidence>
<dbReference type="SUPFAM" id="SSF56112">
    <property type="entry name" value="Protein kinase-like (PK-like)"/>
    <property type="match status" value="1"/>
</dbReference>
<dbReference type="GO" id="GO:0004674">
    <property type="term" value="F:protein serine/threonine kinase activity"/>
    <property type="evidence" value="ECO:0007669"/>
    <property type="project" value="UniProtKB-EC"/>
</dbReference>
<dbReference type="Gene3D" id="3.30.200.20">
    <property type="entry name" value="Phosphorylase Kinase, domain 1"/>
    <property type="match status" value="1"/>
</dbReference>
<dbReference type="GO" id="GO:0005524">
    <property type="term" value="F:ATP binding"/>
    <property type="evidence" value="ECO:0007669"/>
    <property type="project" value="InterPro"/>
</dbReference>
<dbReference type="InterPro" id="IPR053235">
    <property type="entry name" value="Ser_Thr_kinase"/>
</dbReference>
<keyword evidence="2" id="KW-0418">Kinase</keyword>
<dbReference type="Pfam" id="PF00069">
    <property type="entry name" value="Pkinase"/>
    <property type="match status" value="1"/>
</dbReference>
<gene>
    <name evidence="2" type="primary">prkC_10</name>
    <name evidence="2" type="ORF">Pla8534_46960</name>
</gene>
<reference evidence="2 3" key="1">
    <citation type="submission" date="2019-02" db="EMBL/GenBank/DDBJ databases">
        <title>Deep-cultivation of Planctomycetes and their phenomic and genomic characterization uncovers novel biology.</title>
        <authorList>
            <person name="Wiegand S."/>
            <person name="Jogler M."/>
            <person name="Boedeker C."/>
            <person name="Pinto D."/>
            <person name="Vollmers J."/>
            <person name="Rivas-Marin E."/>
            <person name="Kohn T."/>
            <person name="Peeters S.H."/>
            <person name="Heuer A."/>
            <person name="Rast P."/>
            <person name="Oberbeckmann S."/>
            <person name="Bunk B."/>
            <person name="Jeske O."/>
            <person name="Meyerdierks A."/>
            <person name="Storesund J.E."/>
            <person name="Kallscheuer N."/>
            <person name="Luecker S."/>
            <person name="Lage O.M."/>
            <person name="Pohl T."/>
            <person name="Merkel B.J."/>
            <person name="Hornburger P."/>
            <person name="Mueller R.-W."/>
            <person name="Bruemmer F."/>
            <person name="Labrenz M."/>
            <person name="Spormann A.M."/>
            <person name="Op den Camp H."/>
            <person name="Overmann J."/>
            <person name="Amann R."/>
            <person name="Jetten M.S.M."/>
            <person name="Mascher T."/>
            <person name="Medema M.H."/>
            <person name="Devos D.P."/>
            <person name="Kaster A.-K."/>
            <person name="Ovreas L."/>
            <person name="Rohde M."/>
            <person name="Galperin M.Y."/>
            <person name="Jogler C."/>
        </authorList>
    </citation>
    <scope>NUCLEOTIDE SEQUENCE [LARGE SCALE GENOMIC DNA]</scope>
    <source>
        <strain evidence="2 3">Pla85_3_4</strain>
    </source>
</reference>
<dbReference type="EMBL" id="CP036433">
    <property type="protein sequence ID" value="QDU96874.1"/>
    <property type="molecule type" value="Genomic_DNA"/>
</dbReference>
<dbReference type="Proteomes" id="UP000317648">
    <property type="component" value="Chromosome"/>
</dbReference>
<dbReference type="SMART" id="SM00220">
    <property type="entry name" value="S_TKc"/>
    <property type="match status" value="1"/>
</dbReference>
<dbReference type="InterPro" id="IPR011009">
    <property type="entry name" value="Kinase-like_dom_sf"/>
</dbReference>
<dbReference type="PIRSF" id="PIRSF000654">
    <property type="entry name" value="Integrin-linked_kinase"/>
    <property type="match status" value="1"/>
</dbReference>
<keyword evidence="2" id="KW-0808">Transferase</keyword>
<keyword evidence="3" id="KW-1185">Reference proteome</keyword>
<feature type="domain" description="Protein kinase" evidence="1">
    <location>
        <begin position="12"/>
        <end position="272"/>
    </location>
</feature>
<organism evidence="2 3">
    <name type="scientific">Lignipirellula cremea</name>
    <dbReference type="NCBI Taxonomy" id="2528010"/>
    <lineage>
        <taxon>Bacteria</taxon>
        <taxon>Pseudomonadati</taxon>
        <taxon>Planctomycetota</taxon>
        <taxon>Planctomycetia</taxon>
        <taxon>Pirellulales</taxon>
        <taxon>Pirellulaceae</taxon>
        <taxon>Lignipirellula</taxon>
    </lineage>
</organism>
<dbReference type="AlphaFoldDB" id="A0A518DYG6"/>
<dbReference type="InterPro" id="IPR000719">
    <property type="entry name" value="Prot_kinase_dom"/>
</dbReference>
<sequence length="284" mass="31227">MRAGEAALIGAWQLTGLLGEGQWTRVFLARPQGMPAGAPSDYAVKLQRPERVDDRQAIALFAHEAKVGRAASHPNLVAILAAQIDKPPRYLVMPRLEGATARTLVRRGPLTAPLALWIARQTMQALTALHEQQWLHGDVKPENIFVARSGHVTLLDLGFSRKLGVRNDESLLAGTLRYMAPELFVGLDPIGRASDIYSLGVTLFELLTGAPPFTDKGDQEIALAHLRRPAPSPLKTAPHLGPRICHLLREMLAKEPLRRPSSEELVERLLALEIETFGERWPAA</sequence>
<protein>
    <submittedName>
        <fullName evidence="2">Serine/threonine-protein kinase PrkC</fullName>
        <ecNumber evidence="2">2.7.11.1</ecNumber>
    </submittedName>
</protein>
<accession>A0A518DYG6</accession>
<dbReference type="KEGG" id="lcre:Pla8534_46960"/>
<evidence type="ECO:0000313" key="2">
    <source>
        <dbReference type="EMBL" id="QDU96874.1"/>
    </source>
</evidence>
<name>A0A518DYG6_9BACT</name>
<dbReference type="Gene3D" id="1.10.510.10">
    <property type="entry name" value="Transferase(Phosphotransferase) domain 1"/>
    <property type="match status" value="1"/>
</dbReference>